<keyword evidence="2" id="KW-1185">Reference proteome</keyword>
<evidence type="ECO:0000313" key="1">
    <source>
        <dbReference type="EMBL" id="SOC79125.1"/>
    </source>
</evidence>
<dbReference type="AlphaFoldDB" id="A0A285X1C7"/>
<protein>
    <recommendedName>
        <fullName evidence="3">Prophage protein</fullName>
    </recommendedName>
</protein>
<dbReference type="EMBL" id="OCMF01000001">
    <property type="protein sequence ID" value="SOC79125.1"/>
    <property type="molecule type" value="Genomic_DNA"/>
</dbReference>
<sequence length="90" mass="10570">MMKNKKPLLFSPGAWICGILDHRFEVSQNITEHIKEYKCTRCGVEMTDTAQGFMARLTPKFKETNEFLANFYRRRCSRLKYEKEALSKAS</sequence>
<evidence type="ECO:0000313" key="2">
    <source>
        <dbReference type="Proteomes" id="UP000219193"/>
    </source>
</evidence>
<accession>A0A285X1C7</accession>
<dbReference type="Proteomes" id="UP000219193">
    <property type="component" value="Unassembled WGS sequence"/>
</dbReference>
<organism evidence="1 2">
    <name type="scientific">Salinimicrobium sediminis</name>
    <dbReference type="NCBI Taxonomy" id="1343891"/>
    <lineage>
        <taxon>Bacteria</taxon>
        <taxon>Pseudomonadati</taxon>
        <taxon>Bacteroidota</taxon>
        <taxon>Flavobacteriia</taxon>
        <taxon>Flavobacteriales</taxon>
        <taxon>Flavobacteriaceae</taxon>
        <taxon>Salinimicrobium</taxon>
    </lineage>
</organism>
<gene>
    <name evidence="1" type="ORF">SAMN06296241_0645</name>
</gene>
<evidence type="ECO:0008006" key="3">
    <source>
        <dbReference type="Google" id="ProtNLM"/>
    </source>
</evidence>
<proteinExistence type="predicted"/>
<reference evidence="2" key="1">
    <citation type="submission" date="2017-09" db="EMBL/GenBank/DDBJ databases">
        <authorList>
            <person name="Varghese N."/>
            <person name="Submissions S."/>
        </authorList>
    </citation>
    <scope>NUCLEOTIDE SEQUENCE [LARGE SCALE GENOMIC DNA]</scope>
    <source>
        <strain evidence="2">CGMCC 1.12641</strain>
    </source>
</reference>
<name>A0A285X1C7_9FLAO</name>